<evidence type="ECO:0000313" key="13">
    <source>
        <dbReference type="EMBL" id="CAG9805410.1"/>
    </source>
</evidence>
<comment type="similarity">
    <text evidence="2 11">Belongs to the sodium:solute symporter (SSF) (TC 2.A.21) family.</text>
</comment>
<evidence type="ECO:0000256" key="1">
    <source>
        <dbReference type="ARBA" id="ARBA00004651"/>
    </source>
</evidence>
<feature type="transmembrane region" description="Helical" evidence="12">
    <location>
        <begin position="218"/>
        <end position="242"/>
    </location>
</feature>
<keyword evidence="14" id="KW-1185">Reference proteome</keyword>
<feature type="transmembrane region" description="Helical" evidence="12">
    <location>
        <begin position="433"/>
        <end position="458"/>
    </location>
</feature>
<keyword evidence="4" id="KW-1003">Cell membrane</keyword>
<dbReference type="PANTHER" id="PTHR42985">
    <property type="entry name" value="SODIUM-COUPLED MONOCARBOXYLATE TRANSPORTER"/>
    <property type="match status" value="1"/>
</dbReference>
<feature type="transmembrane region" description="Helical" evidence="12">
    <location>
        <begin position="407"/>
        <end position="427"/>
    </location>
</feature>
<dbReference type="Proteomes" id="UP001153620">
    <property type="component" value="Chromosome 2"/>
</dbReference>
<keyword evidence="8" id="KW-0406">Ion transport</keyword>
<evidence type="ECO:0000256" key="5">
    <source>
        <dbReference type="ARBA" id="ARBA00022692"/>
    </source>
</evidence>
<name>A0A9N9WTH0_9DIPT</name>
<dbReference type="PROSITE" id="PS50283">
    <property type="entry name" value="NA_SOLUT_SYMP_3"/>
    <property type="match status" value="1"/>
</dbReference>
<feature type="transmembrane region" description="Helical" evidence="12">
    <location>
        <begin position="29"/>
        <end position="48"/>
    </location>
</feature>
<protein>
    <recommendedName>
        <fullName evidence="15">Sodium/solute symporter</fullName>
    </recommendedName>
</protein>
<feature type="transmembrane region" description="Helical" evidence="12">
    <location>
        <begin position="535"/>
        <end position="559"/>
    </location>
</feature>
<feature type="transmembrane region" description="Helical" evidence="12">
    <location>
        <begin position="465"/>
        <end position="482"/>
    </location>
</feature>
<keyword evidence="6 12" id="KW-1133">Transmembrane helix</keyword>
<evidence type="ECO:0000256" key="12">
    <source>
        <dbReference type="SAM" id="Phobius"/>
    </source>
</evidence>
<dbReference type="PANTHER" id="PTHR42985:SF5">
    <property type="entry name" value="FI02094P-RELATED"/>
    <property type="match status" value="1"/>
</dbReference>
<dbReference type="Gene3D" id="1.20.1730.10">
    <property type="entry name" value="Sodium/glucose cotransporter"/>
    <property type="match status" value="1"/>
</dbReference>
<dbReference type="InterPro" id="IPR038377">
    <property type="entry name" value="Na/Glc_symporter_sf"/>
</dbReference>
<dbReference type="CDD" id="cd11492">
    <property type="entry name" value="SLC5sbd_NIS-SMVT"/>
    <property type="match status" value="1"/>
</dbReference>
<evidence type="ECO:0000313" key="14">
    <source>
        <dbReference type="Proteomes" id="UP001153620"/>
    </source>
</evidence>
<evidence type="ECO:0000256" key="11">
    <source>
        <dbReference type="RuleBase" id="RU362091"/>
    </source>
</evidence>
<dbReference type="InterPro" id="IPR001734">
    <property type="entry name" value="Na/solute_symporter"/>
</dbReference>
<feature type="transmembrane region" description="Helical" evidence="12">
    <location>
        <begin position="262"/>
        <end position="282"/>
    </location>
</feature>
<reference evidence="13" key="2">
    <citation type="submission" date="2022-10" db="EMBL/GenBank/DDBJ databases">
        <authorList>
            <consortium name="ENA_rothamsted_submissions"/>
            <consortium name="culmorum"/>
            <person name="King R."/>
        </authorList>
    </citation>
    <scope>NUCLEOTIDE SEQUENCE</scope>
</reference>
<evidence type="ECO:0000256" key="8">
    <source>
        <dbReference type="ARBA" id="ARBA00023065"/>
    </source>
</evidence>
<reference evidence="13" key="1">
    <citation type="submission" date="2022-01" db="EMBL/GenBank/DDBJ databases">
        <authorList>
            <person name="King R."/>
        </authorList>
    </citation>
    <scope>NUCLEOTIDE SEQUENCE</scope>
</reference>
<feature type="transmembrane region" description="Helical" evidence="12">
    <location>
        <begin position="78"/>
        <end position="97"/>
    </location>
</feature>
<feature type="transmembrane region" description="Helical" evidence="12">
    <location>
        <begin position="363"/>
        <end position="387"/>
    </location>
</feature>
<gene>
    <name evidence="13" type="ORF">CHIRRI_LOCUS8282</name>
</gene>
<organism evidence="13 14">
    <name type="scientific">Chironomus riparius</name>
    <dbReference type="NCBI Taxonomy" id="315576"/>
    <lineage>
        <taxon>Eukaryota</taxon>
        <taxon>Metazoa</taxon>
        <taxon>Ecdysozoa</taxon>
        <taxon>Arthropoda</taxon>
        <taxon>Hexapoda</taxon>
        <taxon>Insecta</taxon>
        <taxon>Pterygota</taxon>
        <taxon>Neoptera</taxon>
        <taxon>Endopterygota</taxon>
        <taxon>Diptera</taxon>
        <taxon>Nematocera</taxon>
        <taxon>Chironomoidea</taxon>
        <taxon>Chironomidae</taxon>
        <taxon>Chironominae</taxon>
        <taxon>Chironomus</taxon>
    </lineage>
</organism>
<sequence>MSENLESQQDDETIESLRDTLKHFGTADYLVFIAMLLSCTVVGVYFGYEDYQKKKRIKNARRGSEAMDYLVGGRNMKIFPVAMSLVASCISGIALLGTSTEIYLYGYQYSFILIGYLIAAYILHHSVIPIFHELQITSAYEYLQLRFDKKVRLFGSVMFSLSTLLWMPIAIYVPALAFSQTTGMDVHMITPVVMFICIFYTCLGGIKAVVWTDVIQIMIMYGTLILINIKGTYEAGGLAVVIERNIESGRLSMPDFRIDPTIRISFWTMIIGGTFFRTYVGINQSMIQRFMALKNVHVARKCQITYIAGIFILNLMCYYNGLLLYASYHDCDPLTTKLAKAKDQIMPLYVMRILKNLPGLSGLFIAGVFSASLSSLSTALNSFAAVVLEDFCKPYMKDEISEKMSGIIMRATVLIVGIITVALVYVVQHMGSVLQLAMTVPSICFGPMLGVYIIGILIPWIEKRATLYGALTGCTAMIAFISKVQTEIARGNITYPTKPVSVEGCTYKFNAVNITNILHNDDPEEPERDFFHLSFLYYTLLGSTIVIVSSVIYSFIFGFSDPSDVDLRLLAPFIRKYFEVKSDEKEQEMMKCVNGKNPQKIEYDEDERDMACAVLS</sequence>
<dbReference type="OrthoDB" id="6132759at2759"/>
<keyword evidence="10" id="KW-0739">Sodium transport</keyword>
<proteinExistence type="inferred from homology"/>
<evidence type="ECO:0000256" key="10">
    <source>
        <dbReference type="ARBA" id="ARBA00023201"/>
    </source>
</evidence>
<feature type="transmembrane region" description="Helical" evidence="12">
    <location>
        <begin position="109"/>
        <end position="132"/>
    </location>
</feature>
<dbReference type="NCBIfam" id="TIGR00813">
    <property type="entry name" value="sss"/>
    <property type="match status" value="1"/>
</dbReference>
<evidence type="ECO:0000256" key="9">
    <source>
        <dbReference type="ARBA" id="ARBA00023136"/>
    </source>
</evidence>
<feature type="transmembrane region" description="Helical" evidence="12">
    <location>
        <begin position="303"/>
        <end position="328"/>
    </location>
</feature>
<feature type="transmembrane region" description="Helical" evidence="12">
    <location>
        <begin position="153"/>
        <end position="174"/>
    </location>
</feature>
<accession>A0A9N9WTH0</accession>
<keyword evidence="7" id="KW-0915">Sodium</keyword>
<dbReference type="GO" id="GO:0015293">
    <property type="term" value="F:symporter activity"/>
    <property type="evidence" value="ECO:0007669"/>
    <property type="project" value="TreeGrafter"/>
</dbReference>
<keyword evidence="9 12" id="KW-0472">Membrane</keyword>
<evidence type="ECO:0000256" key="6">
    <source>
        <dbReference type="ARBA" id="ARBA00022989"/>
    </source>
</evidence>
<evidence type="ECO:0000256" key="7">
    <source>
        <dbReference type="ARBA" id="ARBA00023053"/>
    </source>
</evidence>
<evidence type="ECO:0008006" key="15">
    <source>
        <dbReference type="Google" id="ProtNLM"/>
    </source>
</evidence>
<keyword evidence="3" id="KW-0813">Transport</keyword>
<keyword evidence="5 12" id="KW-0812">Transmembrane</keyword>
<evidence type="ECO:0000256" key="4">
    <source>
        <dbReference type="ARBA" id="ARBA00022475"/>
    </source>
</evidence>
<feature type="transmembrane region" description="Helical" evidence="12">
    <location>
        <begin position="186"/>
        <end position="206"/>
    </location>
</feature>
<dbReference type="Pfam" id="PF00474">
    <property type="entry name" value="SSF"/>
    <property type="match status" value="1"/>
</dbReference>
<dbReference type="InterPro" id="IPR051163">
    <property type="entry name" value="Sodium:Solute_Symporter_SSF"/>
</dbReference>
<evidence type="ECO:0000256" key="3">
    <source>
        <dbReference type="ARBA" id="ARBA00022448"/>
    </source>
</evidence>
<dbReference type="AlphaFoldDB" id="A0A9N9WTH0"/>
<dbReference type="GO" id="GO:0006814">
    <property type="term" value="P:sodium ion transport"/>
    <property type="evidence" value="ECO:0007669"/>
    <property type="project" value="UniProtKB-KW"/>
</dbReference>
<comment type="subcellular location">
    <subcellularLocation>
        <location evidence="1">Cell membrane</location>
        <topology evidence="1">Multi-pass membrane protein</topology>
    </subcellularLocation>
</comment>
<dbReference type="EMBL" id="OU895878">
    <property type="protein sequence ID" value="CAG9805410.1"/>
    <property type="molecule type" value="Genomic_DNA"/>
</dbReference>
<evidence type="ECO:0000256" key="2">
    <source>
        <dbReference type="ARBA" id="ARBA00006434"/>
    </source>
</evidence>
<dbReference type="GO" id="GO:0005886">
    <property type="term" value="C:plasma membrane"/>
    <property type="evidence" value="ECO:0007669"/>
    <property type="project" value="UniProtKB-SubCell"/>
</dbReference>